<comment type="caution">
    <text evidence="5">The sequence shown here is derived from an EMBL/GenBank/DDBJ whole genome shotgun (WGS) entry which is preliminary data.</text>
</comment>
<evidence type="ECO:0000256" key="1">
    <source>
        <dbReference type="ARBA" id="ARBA00022491"/>
    </source>
</evidence>
<feature type="domain" description="HTH tetR-type" evidence="4">
    <location>
        <begin position="22"/>
        <end position="82"/>
    </location>
</feature>
<dbReference type="InterPro" id="IPR009057">
    <property type="entry name" value="Homeodomain-like_sf"/>
</dbReference>
<accession>A0ABV6KAQ0</accession>
<dbReference type="EMBL" id="JBHLUX010000020">
    <property type="protein sequence ID" value="MFC0470389.1"/>
    <property type="molecule type" value="Genomic_DNA"/>
</dbReference>
<organism evidence="5 6">
    <name type="scientific">Halalkalibacter kiskunsagensis</name>
    <dbReference type="NCBI Taxonomy" id="1548599"/>
    <lineage>
        <taxon>Bacteria</taxon>
        <taxon>Bacillati</taxon>
        <taxon>Bacillota</taxon>
        <taxon>Bacilli</taxon>
        <taxon>Bacillales</taxon>
        <taxon>Bacillaceae</taxon>
        <taxon>Halalkalibacter</taxon>
    </lineage>
</organism>
<gene>
    <name evidence="5" type="ORF">ACFFHM_07605</name>
</gene>
<dbReference type="InterPro" id="IPR036271">
    <property type="entry name" value="Tet_transcr_reg_TetR-rel_C_sf"/>
</dbReference>
<proteinExistence type="predicted"/>
<dbReference type="InterPro" id="IPR001647">
    <property type="entry name" value="HTH_TetR"/>
</dbReference>
<dbReference type="PROSITE" id="PS50977">
    <property type="entry name" value="HTH_TETR_2"/>
    <property type="match status" value="1"/>
</dbReference>
<reference evidence="5 6" key="1">
    <citation type="submission" date="2024-09" db="EMBL/GenBank/DDBJ databases">
        <authorList>
            <person name="Sun Q."/>
            <person name="Mori K."/>
        </authorList>
    </citation>
    <scope>NUCLEOTIDE SEQUENCE [LARGE SCALE GENOMIC DNA]</scope>
    <source>
        <strain evidence="5 6">NCAIM B.02610</strain>
    </source>
</reference>
<evidence type="ECO:0000256" key="3">
    <source>
        <dbReference type="PROSITE-ProRule" id="PRU00335"/>
    </source>
</evidence>
<dbReference type="PANTHER" id="PTHR43479:SF11">
    <property type="entry name" value="ACREF_ENVCD OPERON REPRESSOR-RELATED"/>
    <property type="match status" value="1"/>
</dbReference>
<keyword evidence="1" id="KW-0678">Repressor</keyword>
<name>A0ABV6KAQ0_9BACI</name>
<evidence type="ECO:0000259" key="4">
    <source>
        <dbReference type="PROSITE" id="PS50977"/>
    </source>
</evidence>
<sequence>MTQYESLKELIMLDANEEAKFSEKQLKIIEAAIEIFSEKGFAATSTNEIAKKAGVAEGTIFRHYKTKKELLVSIVSPLMAKLLGPHFAKDFANEVFELKYETFEEFIRNLASNRYEFIKKHIAVVKILIQEISYHKELKEPYVRLFKEHVYEKFKNIILHFQKKGEIVDESPDTIMRLIITTIMGTLVSLFLVLPDNEWDTESELESTIQFLINGLSVK</sequence>
<dbReference type="SUPFAM" id="SSF48498">
    <property type="entry name" value="Tetracyclin repressor-like, C-terminal domain"/>
    <property type="match status" value="1"/>
</dbReference>
<dbReference type="PANTHER" id="PTHR43479">
    <property type="entry name" value="ACREF/ENVCD OPERON REPRESSOR-RELATED"/>
    <property type="match status" value="1"/>
</dbReference>
<evidence type="ECO:0000313" key="6">
    <source>
        <dbReference type="Proteomes" id="UP001589838"/>
    </source>
</evidence>
<dbReference type="Proteomes" id="UP001589838">
    <property type="component" value="Unassembled WGS sequence"/>
</dbReference>
<keyword evidence="6" id="KW-1185">Reference proteome</keyword>
<feature type="DNA-binding region" description="H-T-H motif" evidence="3">
    <location>
        <begin position="45"/>
        <end position="64"/>
    </location>
</feature>
<dbReference type="InterPro" id="IPR050624">
    <property type="entry name" value="HTH-type_Tx_Regulator"/>
</dbReference>
<dbReference type="RefSeq" id="WP_335960266.1">
    <property type="nucleotide sequence ID" value="NZ_JAXBLX010000009.1"/>
</dbReference>
<dbReference type="Pfam" id="PF00440">
    <property type="entry name" value="TetR_N"/>
    <property type="match status" value="1"/>
</dbReference>
<dbReference type="PRINTS" id="PR00455">
    <property type="entry name" value="HTHTETR"/>
</dbReference>
<evidence type="ECO:0000313" key="5">
    <source>
        <dbReference type="EMBL" id="MFC0470389.1"/>
    </source>
</evidence>
<protein>
    <submittedName>
        <fullName evidence="5">TetR/AcrR family transcriptional regulator</fullName>
    </submittedName>
</protein>
<keyword evidence="2 3" id="KW-0238">DNA-binding</keyword>
<dbReference type="SUPFAM" id="SSF46689">
    <property type="entry name" value="Homeodomain-like"/>
    <property type="match status" value="1"/>
</dbReference>
<dbReference type="Gene3D" id="1.10.357.10">
    <property type="entry name" value="Tetracycline Repressor, domain 2"/>
    <property type="match status" value="1"/>
</dbReference>
<evidence type="ECO:0000256" key="2">
    <source>
        <dbReference type="ARBA" id="ARBA00023125"/>
    </source>
</evidence>